<dbReference type="AlphaFoldDB" id="W0RLY0"/>
<dbReference type="InParanoid" id="W0RLY0"/>
<dbReference type="InterPro" id="IPR013424">
    <property type="entry name" value="Ice-binding_C"/>
</dbReference>
<dbReference type="STRING" id="861299.J421_4214"/>
<dbReference type="KEGG" id="gba:J421_4214"/>
<feature type="signal peptide" evidence="1">
    <location>
        <begin position="1"/>
        <end position="24"/>
    </location>
</feature>
<keyword evidence="4" id="KW-1185">Reference proteome</keyword>
<keyword evidence="1" id="KW-0732">Signal</keyword>
<accession>W0RLY0</accession>
<protein>
    <submittedName>
        <fullName evidence="3">PEP motif putative anchor domain protein</fullName>
    </submittedName>
</protein>
<dbReference type="eggNOG" id="COG4932">
    <property type="taxonomic scope" value="Bacteria"/>
</dbReference>
<evidence type="ECO:0000313" key="4">
    <source>
        <dbReference type="Proteomes" id="UP000019151"/>
    </source>
</evidence>
<sequence length="294" mass="31303">MPRLAEVAAACLLAAAALPFPLAAQTTPVYPGDPNWIADVLQNASAQITGTQPRSGNGSLQLHTTGDLQDWAYFENTAGNPNTASFGLLTDISQLAFDWFRDPLGVAGGDVPWLAQTPILRLFVRENDPAGAPHFSQLVWERYYTNSAPAPLNQWQSEDLLSQNFWRVTLEGPNGTLRSYTRAGCAGGPLDPAFPLLTLTPVAWTGPNGCYDPTNAFVWGIGVGVGSNWPHEFLGFADNVQLSFTTGTHIGANFELRPSSTVPEPATVGLLFVGLLALGAGRRAAAKRNAASVT</sequence>
<proteinExistence type="predicted"/>
<evidence type="ECO:0000256" key="1">
    <source>
        <dbReference type="SAM" id="SignalP"/>
    </source>
</evidence>
<dbReference type="HOGENOM" id="CLU_945815_0_0_0"/>
<organism evidence="3 4">
    <name type="scientific">Gemmatirosa kalamazoonensis</name>
    <dbReference type="NCBI Taxonomy" id="861299"/>
    <lineage>
        <taxon>Bacteria</taxon>
        <taxon>Pseudomonadati</taxon>
        <taxon>Gemmatimonadota</taxon>
        <taxon>Gemmatimonadia</taxon>
        <taxon>Gemmatimonadales</taxon>
        <taxon>Gemmatimonadaceae</taxon>
        <taxon>Gemmatirosa</taxon>
    </lineage>
</organism>
<feature type="chain" id="PRO_5004794585" evidence="1">
    <location>
        <begin position="25"/>
        <end position="294"/>
    </location>
</feature>
<dbReference type="Proteomes" id="UP000019151">
    <property type="component" value="Chromosome"/>
</dbReference>
<dbReference type="Pfam" id="PF07589">
    <property type="entry name" value="PEP-CTERM"/>
    <property type="match status" value="1"/>
</dbReference>
<gene>
    <name evidence="3" type="ORF">J421_4214</name>
</gene>
<name>W0RLY0_9BACT</name>
<reference evidence="3 4" key="1">
    <citation type="journal article" date="2014" name="Genome Announc.">
        <title>Genome Sequence and Methylome of Soil Bacterium Gemmatirosa kalamazoonensis KBS708T, a Member of the Rarely Cultivated Gemmatimonadetes Phylum.</title>
        <authorList>
            <person name="Debruyn J.M."/>
            <person name="Radosevich M."/>
            <person name="Wommack K.E."/>
            <person name="Polson S.W."/>
            <person name="Hauser L.J."/>
            <person name="Fawaz M.N."/>
            <person name="Korlach J."/>
            <person name="Tsai Y.C."/>
        </authorList>
    </citation>
    <scope>NUCLEOTIDE SEQUENCE [LARGE SCALE GENOMIC DNA]</scope>
    <source>
        <strain evidence="3 4">KBS708</strain>
    </source>
</reference>
<dbReference type="OrthoDB" id="7063030at2"/>
<evidence type="ECO:0000259" key="2">
    <source>
        <dbReference type="Pfam" id="PF07589"/>
    </source>
</evidence>
<feature type="domain" description="Ice-binding protein C-terminal" evidence="2">
    <location>
        <begin position="261"/>
        <end position="283"/>
    </location>
</feature>
<evidence type="ECO:0000313" key="3">
    <source>
        <dbReference type="EMBL" id="AHG91751.1"/>
    </source>
</evidence>
<dbReference type="NCBIfam" id="TIGR02595">
    <property type="entry name" value="PEP_CTERM"/>
    <property type="match status" value="1"/>
</dbReference>
<dbReference type="RefSeq" id="WP_025413189.1">
    <property type="nucleotide sequence ID" value="NZ_CP007128.1"/>
</dbReference>
<dbReference type="EMBL" id="CP007128">
    <property type="protein sequence ID" value="AHG91751.1"/>
    <property type="molecule type" value="Genomic_DNA"/>
</dbReference>